<keyword evidence="2 5" id="KW-0812">Transmembrane</keyword>
<feature type="transmembrane region" description="Helical" evidence="5">
    <location>
        <begin position="173"/>
        <end position="193"/>
    </location>
</feature>
<dbReference type="GO" id="GO:0016020">
    <property type="term" value="C:membrane"/>
    <property type="evidence" value="ECO:0007669"/>
    <property type="project" value="UniProtKB-SubCell"/>
</dbReference>
<evidence type="ECO:0000259" key="7">
    <source>
        <dbReference type="Pfam" id="PF12430"/>
    </source>
</evidence>
<dbReference type="PANTHER" id="PTHR15948:SF0">
    <property type="entry name" value="GOLGI PH REGULATOR A-RELATED"/>
    <property type="match status" value="1"/>
</dbReference>
<dbReference type="AlphaFoldDB" id="A0A9P8T262"/>
<reference evidence="9" key="2">
    <citation type="submission" date="2021-01" db="EMBL/GenBank/DDBJ databases">
        <authorList>
            <person name="Schikora-Tamarit M.A."/>
        </authorList>
    </citation>
    <scope>NUCLEOTIDE SEQUENCE</scope>
    <source>
        <strain evidence="9">NCAIM Y.01608</strain>
    </source>
</reference>
<gene>
    <name evidence="9" type="ORF">OGATHE_004430</name>
</gene>
<feature type="transmembrane region" description="Helical" evidence="5">
    <location>
        <begin position="96"/>
        <end position="117"/>
    </location>
</feature>
<sequence length="525" mass="59550">MWNEVLGVCLLVVVHAINFQVAERLVHRIVLPYICSSTGIFQSSQSLQETLSKDLEKILQKPVQMNPNVEQRFIKPLLEPKITNPENRVIKKAAQVLFNVSISFSLQIIGLVLFEIIDLGNSAARLWDWEFTLSVLIFLLTYVNPSVLLFMAVSRLPLVSRVTRLLSTKHKGLVFLFVFITWALVFRTFNILATAASQMESYSLFFSNSLIEVTMLGVTCLAALNGIGSVSSLYYSFIKKHKRVRKTDVARSVETLRTTTELIHTRTTELAQSPSNSDLKNELGALSQMKRELLQDLSVLVANYRSQQYVASLRGKVSKWFNVLFSLYCLYKIVNIMVIRLPIIYFEEFGLKAPKPDAQSADTLSVTIARIIAKHYDIGDYEDQMATNVSFVFSFFLFCCSFQSVVTTFHKLGKLLPSAKDQSAVSDSSFFVDLLVCELTGIYLLSTTVLLHTHLLSSRLTLFDHDISFIDVWFDKCFGFGCTVSIVGLFISEQLEHFYKDEDDQFDHPMIYDEEALVEGRGKIN</sequence>
<comment type="caution">
    <text evidence="9">The sequence shown here is derived from an EMBL/GenBank/DDBJ whole genome shotgun (WGS) entry which is preliminary data.</text>
</comment>
<feature type="domain" description="Abscisic acid G-protein coupled receptor-like" evidence="7">
    <location>
        <begin position="311"/>
        <end position="493"/>
    </location>
</feature>
<evidence type="ECO:0000256" key="6">
    <source>
        <dbReference type="SAM" id="SignalP"/>
    </source>
</evidence>
<feature type="transmembrane region" description="Helical" evidence="5">
    <location>
        <begin position="129"/>
        <end position="153"/>
    </location>
</feature>
<evidence type="ECO:0000256" key="2">
    <source>
        <dbReference type="ARBA" id="ARBA00022692"/>
    </source>
</evidence>
<protein>
    <recommendedName>
        <fullName evidence="11">Abscisic acid G-protein coupled receptor-like domain-containing protein</fullName>
    </recommendedName>
</protein>
<name>A0A9P8T262_9ASCO</name>
<dbReference type="InterPro" id="IPR015672">
    <property type="entry name" value="GPHR/GTG"/>
</dbReference>
<feature type="transmembrane region" description="Helical" evidence="5">
    <location>
        <begin position="389"/>
        <end position="409"/>
    </location>
</feature>
<evidence type="ECO:0000256" key="4">
    <source>
        <dbReference type="ARBA" id="ARBA00023136"/>
    </source>
</evidence>
<dbReference type="InterPro" id="IPR022535">
    <property type="entry name" value="Golgi_pH-regulator_cons_dom"/>
</dbReference>
<keyword evidence="6" id="KW-0732">Signal</keyword>
<feature type="transmembrane region" description="Helical" evidence="5">
    <location>
        <begin position="430"/>
        <end position="452"/>
    </location>
</feature>
<accession>A0A9P8T262</accession>
<evidence type="ECO:0000256" key="5">
    <source>
        <dbReference type="SAM" id="Phobius"/>
    </source>
</evidence>
<dbReference type="Proteomes" id="UP000788993">
    <property type="component" value="Unassembled WGS sequence"/>
</dbReference>
<keyword evidence="4 5" id="KW-0472">Membrane</keyword>
<dbReference type="Pfam" id="PF12537">
    <property type="entry name" value="GPHR_N"/>
    <property type="match status" value="1"/>
</dbReference>
<dbReference type="Pfam" id="PF12430">
    <property type="entry name" value="ABA_GPCR"/>
    <property type="match status" value="1"/>
</dbReference>
<keyword evidence="3 5" id="KW-1133">Transmembrane helix</keyword>
<comment type="subcellular location">
    <subcellularLocation>
        <location evidence="1">Membrane</location>
        <topology evidence="1">Multi-pass membrane protein</topology>
    </subcellularLocation>
</comment>
<dbReference type="EMBL" id="JAEUBD010001266">
    <property type="protein sequence ID" value="KAH3662854.1"/>
    <property type="molecule type" value="Genomic_DNA"/>
</dbReference>
<proteinExistence type="predicted"/>
<feature type="chain" id="PRO_5040120552" description="Abscisic acid G-protein coupled receptor-like domain-containing protein" evidence="6">
    <location>
        <begin position="17"/>
        <end position="525"/>
    </location>
</feature>
<evidence type="ECO:0000256" key="3">
    <source>
        <dbReference type="ARBA" id="ARBA00022989"/>
    </source>
</evidence>
<dbReference type="PANTHER" id="PTHR15948">
    <property type="entry name" value="G-PROTEIN COUPLED RECEPTOR 89-RELATED"/>
    <property type="match status" value="1"/>
</dbReference>
<feature type="transmembrane region" description="Helical" evidence="5">
    <location>
        <begin position="213"/>
        <end position="237"/>
    </location>
</feature>
<feature type="domain" description="Golgi pH regulator conserved" evidence="8">
    <location>
        <begin position="205"/>
        <end position="270"/>
    </location>
</feature>
<organism evidence="9 10">
    <name type="scientific">Ogataea polymorpha</name>
    <dbReference type="NCBI Taxonomy" id="460523"/>
    <lineage>
        <taxon>Eukaryota</taxon>
        <taxon>Fungi</taxon>
        <taxon>Dikarya</taxon>
        <taxon>Ascomycota</taxon>
        <taxon>Saccharomycotina</taxon>
        <taxon>Pichiomycetes</taxon>
        <taxon>Pichiales</taxon>
        <taxon>Pichiaceae</taxon>
        <taxon>Ogataea</taxon>
    </lineage>
</organism>
<keyword evidence="10" id="KW-1185">Reference proteome</keyword>
<feature type="signal peptide" evidence="6">
    <location>
        <begin position="1"/>
        <end position="16"/>
    </location>
</feature>
<evidence type="ECO:0000313" key="9">
    <source>
        <dbReference type="EMBL" id="KAH3662854.1"/>
    </source>
</evidence>
<evidence type="ECO:0000259" key="8">
    <source>
        <dbReference type="Pfam" id="PF12537"/>
    </source>
</evidence>
<reference evidence="9" key="1">
    <citation type="journal article" date="2021" name="Open Biol.">
        <title>Shared evolutionary footprints suggest mitochondrial oxidative damage underlies multiple complex I losses in fungi.</title>
        <authorList>
            <person name="Schikora-Tamarit M.A."/>
            <person name="Marcet-Houben M."/>
            <person name="Nosek J."/>
            <person name="Gabaldon T."/>
        </authorList>
    </citation>
    <scope>NUCLEOTIDE SEQUENCE</scope>
    <source>
        <strain evidence="9">NCAIM Y.01608</strain>
    </source>
</reference>
<evidence type="ECO:0000256" key="1">
    <source>
        <dbReference type="ARBA" id="ARBA00004141"/>
    </source>
</evidence>
<evidence type="ECO:0000313" key="10">
    <source>
        <dbReference type="Proteomes" id="UP000788993"/>
    </source>
</evidence>
<feature type="transmembrane region" description="Helical" evidence="5">
    <location>
        <begin position="323"/>
        <end position="346"/>
    </location>
</feature>
<feature type="transmembrane region" description="Helical" evidence="5">
    <location>
        <begin position="472"/>
        <end position="491"/>
    </location>
</feature>
<dbReference type="InterPro" id="IPR025969">
    <property type="entry name" value="ABA_GPCR_dom"/>
</dbReference>
<evidence type="ECO:0008006" key="11">
    <source>
        <dbReference type="Google" id="ProtNLM"/>
    </source>
</evidence>